<dbReference type="InterPro" id="IPR027397">
    <property type="entry name" value="Catenin-bd_sf"/>
</dbReference>
<dbReference type="InterPro" id="IPR024940">
    <property type="entry name" value="TCF/LEF"/>
</dbReference>
<dbReference type="GO" id="GO:0019900">
    <property type="term" value="F:kinase binding"/>
    <property type="evidence" value="ECO:0007669"/>
    <property type="project" value="UniProtKB-ARBA"/>
</dbReference>
<dbReference type="CDD" id="cd21996">
    <property type="entry name" value="HMG-box_TCF7-like"/>
    <property type="match status" value="1"/>
</dbReference>
<evidence type="ECO:0000256" key="4">
    <source>
        <dbReference type="ARBA" id="ARBA00022716"/>
    </source>
</evidence>
<dbReference type="GO" id="GO:0007367">
    <property type="term" value="P:segment polarity determination"/>
    <property type="evidence" value="ECO:0007669"/>
    <property type="project" value="UniProtKB-KW"/>
</dbReference>
<feature type="region of interest" description="Disordered" evidence="14">
    <location>
        <begin position="1147"/>
        <end position="1173"/>
    </location>
</feature>
<keyword evidence="9 13" id="KW-0539">Nucleus</keyword>
<dbReference type="InterPro" id="IPR036910">
    <property type="entry name" value="HMG_box_dom_sf"/>
</dbReference>
<evidence type="ECO:0000256" key="11">
    <source>
        <dbReference type="ARBA" id="ARBA00061799"/>
    </source>
</evidence>
<dbReference type="GO" id="GO:0000785">
    <property type="term" value="C:chromatin"/>
    <property type="evidence" value="ECO:0007669"/>
    <property type="project" value="TreeGrafter"/>
</dbReference>
<feature type="compositionally biased region" description="Basic and acidic residues" evidence="14">
    <location>
        <begin position="647"/>
        <end position="656"/>
    </location>
</feature>
<keyword evidence="8" id="KW-0804">Transcription</keyword>
<comment type="function">
    <text evidence="10">Segment polarity protein. Functions together with arm to transduce the Wingless (Wg) signal in embryos and in developing adult tissues. Acts as a transcriptional activator, but in the absence of arm, it binds to gro and acts as a transcriptional repressor of wg-responsive genes.</text>
</comment>
<name>A0A1J1J6X3_9DIPT</name>
<evidence type="ECO:0000313" key="16">
    <source>
        <dbReference type="EMBL" id="CRL08136.1"/>
    </source>
</evidence>
<evidence type="ECO:0000256" key="8">
    <source>
        <dbReference type="ARBA" id="ARBA00023163"/>
    </source>
</evidence>
<dbReference type="Pfam" id="PF00505">
    <property type="entry name" value="HMG_box"/>
    <property type="match status" value="1"/>
</dbReference>
<feature type="DNA-binding region" description="HMG box" evidence="13">
    <location>
        <begin position="661"/>
        <end position="729"/>
    </location>
</feature>
<dbReference type="OrthoDB" id="2307332at2759"/>
<evidence type="ECO:0000256" key="12">
    <source>
        <dbReference type="ARBA" id="ARBA00080285"/>
    </source>
</evidence>
<feature type="region of interest" description="Disordered" evidence="14">
    <location>
        <begin position="724"/>
        <end position="755"/>
    </location>
</feature>
<feature type="compositionally biased region" description="Polar residues" evidence="14">
    <location>
        <begin position="622"/>
        <end position="644"/>
    </location>
</feature>
<feature type="compositionally biased region" description="Polar residues" evidence="14">
    <location>
        <begin position="37"/>
        <end position="55"/>
    </location>
</feature>
<comment type="similarity">
    <text evidence="2">Belongs to the TCF/LEF family.</text>
</comment>
<dbReference type="GO" id="GO:0045892">
    <property type="term" value="P:negative regulation of DNA-templated transcription"/>
    <property type="evidence" value="ECO:0007669"/>
    <property type="project" value="UniProtKB-ARBA"/>
</dbReference>
<dbReference type="GO" id="GO:0000978">
    <property type="term" value="F:RNA polymerase II cis-regulatory region sequence-specific DNA binding"/>
    <property type="evidence" value="ECO:0007669"/>
    <property type="project" value="TreeGrafter"/>
</dbReference>
<dbReference type="GO" id="GO:0060070">
    <property type="term" value="P:canonical Wnt signaling pathway"/>
    <property type="evidence" value="ECO:0007669"/>
    <property type="project" value="TreeGrafter"/>
</dbReference>
<evidence type="ECO:0000256" key="9">
    <source>
        <dbReference type="ARBA" id="ARBA00023242"/>
    </source>
</evidence>
<sequence length="1173" mass="130974">MSTSIIVRIQLSPSSISPDTITPTISVSNSGVHKIKMSQTNNVGATKASPANPSSPGDDFGSTDEVKVFKDEGDKEDEQSSGENLLLEEKSSLIDLTESEDKSDKHSLRQNHSPIYSKDVHHPSSFNVGYLVSPYSYTNGAASMANKIGALPFFCHNGDHLTTPPPAHCGIPAYQIDPKTMGLTRPALYPFPAAQYAYPMLSPEMSAASWHTPSMYSASSGFRSPYPSSLPINSTLSRFSPNSLLPSVHPHHVLNSHATLVTSSGKQESSESNHRFGRTRIIYFVSVFVCSKVEEKNLASFANMEPCLNEPLNLCTKNLSRSSDGDTCDGSSDKKKIIDYDKICLPTFVDDSKEKSDNALSLTEASTNGISSSHWETESDEVRIRSAFLKPDIDDLDSVNGSPIWEFKEKNPNLLLQQQYFLLNQQHQQHLINNESDGNSAKMHLDKYMKLTNRYLNTMSPFFQHFTPLINHSQEDSLSTSAQVAATAAATLLLTNNLSNQTQLREERSIHLESQESNETSGARFLPIHNTIRSFLHKLIEHNFIQQVQRQQQINDMINNNNHQNCNNNNHSSYNSFKKITSSNTEGEVAEYFNHNMLSQQNNYQIKTFLDFLKKADDNRNQQNYKSSSIEPQHNNKNLSSSIPPDNVKDSLANDKKKPHIKKPLNAFMLYMKEMRAQVVAECTLKESAAINQILGRKWHALGREEQAKYYELARRERQLHMQMYPDWSSRTNASRGKKRKRKQEPNDGGNSMKKCRARYGLDQQNQWCKPCSPGLSILSGTTVVSNTVIPTTTTSSSSSSSVHLLGVAGSLNTLVNGPPQASPQTPTYCTGRYTPYSDDDDEHIFGKARVCFEVPFLIVRKKYYVDLPSIIGFSAEPKKMQIKGEIWLHFWRRKKKCIRYKEAEETRDLENFGSDDNFGSCGSVDDAQTPDDDNESLNQSMSSPSALSGLSSLQSPSTSLASPINIVASPSTPNPNVSLPHDDNQIVTSIVTQIQRNKLHSGWEGKYQNNQKPQNGIFSQEDMNTEKQKQPLHDVHIKKEPSDFQNRDHHQNQRIDQIFYDKLPIVHRNPVGANPRDINNPLSVNQLTRQDFQPYGNGSGLTYYPPFQKSLMTHHHSHPFAQIHAANFANFQFAAAAAAAAAAHQTPNVGKDAGSSNGTHHHNDDGNAISVT</sequence>
<keyword evidence="5" id="KW-0805">Transcription regulation</keyword>
<evidence type="ECO:0000256" key="2">
    <source>
        <dbReference type="ARBA" id="ARBA00006569"/>
    </source>
</evidence>
<dbReference type="GO" id="GO:1990907">
    <property type="term" value="C:beta-catenin-TCF complex"/>
    <property type="evidence" value="ECO:0007669"/>
    <property type="project" value="TreeGrafter"/>
</dbReference>
<evidence type="ECO:0000313" key="17">
    <source>
        <dbReference type="Proteomes" id="UP000183832"/>
    </source>
</evidence>
<keyword evidence="3" id="KW-0879">Wnt signaling pathway</keyword>
<keyword evidence="7" id="KW-0010">Activator</keyword>
<keyword evidence="17" id="KW-1185">Reference proteome</keyword>
<dbReference type="InterPro" id="IPR013558">
    <property type="entry name" value="CTNNB1-bd_N"/>
</dbReference>
<dbReference type="PROSITE" id="PS50118">
    <property type="entry name" value="HMG_BOX_2"/>
    <property type="match status" value="1"/>
</dbReference>
<dbReference type="Proteomes" id="UP000183832">
    <property type="component" value="Unassembled WGS sequence"/>
</dbReference>
<organism evidence="16 17">
    <name type="scientific">Clunio marinus</name>
    <dbReference type="NCBI Taxonomy" id="568069"/>
    <lineage>
        <taxon>Eukaryota</taxon>
        <taxon>Metazoa</taxon>
        <taxon>Ecdysozoa</taxon>
        <taxon>Arthropoda</taxon>
        <taxon>Hexapoda</taxon>
        <taxon>Insecta</taxon>
        <taxon>Pterygota</taxon>
        <taxon>Neoptera</taxon>
        <taxon>Endopterygota</taxon>
        <taxon>Diptera</taxon>
        <taxon>Nematocera</taxon>
        <taxon>Chironomoidea</taxon>
        <taxon>Chironomidae</taxon>
        <taxon>Clunio</taxon>
    </lineage>
</organism>
<dbReference type="GO" id="GO:0007500">
    <property type="term" value="P:mesodermal cell fate determination"/>
    <property type="evidence" value="ECO:0007669"/>
    <property type="project" value="UniProtKB-ARBA"/>
</dbReference>
<evidence type="ECO:0000256" key="6">
    <source>
        <dbReference type="ARBA" id="ARBA00023125"/>
    </source>
</evidence>
<evidence type="ECO:0000256" key="1">
    <source>
        <dbReference type="ARBA" id="ARBA00004123"/>
    </source>
</evidence>
<evidence type="ECO:0000256" key="14">
    <source>
        <dbReference type="SAM" id="MobiDB-lite"/>
    </source>
</evidence>
<dbReference type="SMART" id="SM00398">
    <property type="entry name" value="HMG"/>
    <property type="match status" value="1"/>
</dbReference>
<dbReference type="Gene3D" id="1.10.30.10">
    <property type="entry name" value="High mobility group box domain"/>
    <property type="match status" value="1"/>
</dbReference>
<dbReference type="GO" id="GO:0007435">
    <property type="term" value="P:salivary gland morphogenesis"/>
    <property type="evidence" value="ECO:0007669"/>
    <property type="project" value="UniProtKB-ARBA"/>
</dbReference>
<dbReference type="PANTHER" id="PTHR10373">
    <property type="entry name" value="TRANSCRIPTION FACTOR 7 FAMILY MEMBER"/>
    <property type="match status" value="1"/>
</dbReference>
<dbReference type="Pfam" id="PF08347">
    <property type="entry name" value="CTNNB1_binding"/>
    <property type="match status" value="1"/>
</dbReference>
<feature type="region of interest" description="Disordered" evidence="14">
    <location>
        <begin position="912"/>
        <end position="957"/>
    </location>
</feature>
<dbReference type="Gene3D" id="4.10.900.10">
    <property type="entry name" value="TCF3-CBD (Catenin binding domain)"/>
    <property type="match status" value="1"/>
</dbReference>
<gene>
    <name evidence="16" type="primary">putative Protein pangolin</name>
    <name evidence="16" type="ORF">CLUMA_CG020916</name>
</gene>
<evidence type="ECO:0000259" key="15">
    <source>
        <dbReference type="PROSITE" id="PS50118"/>
    </source>
</evidence>
<dbReference type="GO" id="GO:0001228">
    <property type="term" value="F:DNA-binding transcription activator activity, RNA polymerase II-specific"/>
    <property type="evidence" value="ECO:0007669"/>
    <property type="project" value="UniProtKB-ARBA"/>
</dbReference>
<dbReference type="GO" id="GO:0010628">
    <property type="term" value="P:positive regulation of gene expression"/>
    <property type="evidence" value="ECO:0007669"/>
    <property type="project" value="UniProtKB-ARBA"/>
</dbReference>
<feature type="region of interest" description="Disordered" evidence="14">
    <location>
        <begin position="622"/>
        <end position="659"/>
    </location>
</feature>
<dbReference type="GO" id="GO:0001222">
    <property type="term" value="F:transcription corepressor binding"/>
    <property type="evidence" value="ECO:0007669"/>
    <property type="project" value="UniProtKB-ARBA"/>
</dbReference>
<accession>A0A1J1J6X3</accession>
<dbReference type="SMART" id="SM01366">
    <property type="entry name" value="c-clamp"/>
    <property type="match status" value="1"/>
</dbReference>
<feature type="compositionally biased region" description="Low complexity" evidence="14">
    <location>
        <begin position="941"/>
        <end position="957"/>
    </location>
</feature>
<dbReference type="InterPro" id="IPR009071">
    <property type="entry name" value="HMG_box_dom"/>
</dbReference>
<evidence type="ECO:0000256" key="7">
    <source>
        <dbReference type="ARBA" id="ARBA00023159"/>
    </source>
</evidence>
<proteinExistence type="inferred from homology"/>
<dbReference type="EMBL" id="CVRI01000074">
    <property type="protein sequence ID" value="CRL08136.1"/>
    <property type="molecule type" value="Genomic_DNA"/>
</dbReference>
<dbReference type="PANTHER" id="PTHR10373:SF38">
    <property type="entry name" value="PROTEIN PANGOLIN, ISOFORM J"/>
    <property type="match status" value="1"/>
</dbReference>
<keyword evidence="4" id="KW-0217">Developmental protein</keyword>
<dbReference type="GO" id="GO:0035277">
    <property type="term" value="P:spiracle morphogenesis, open tracheal system"/>
    <property type="evidence" value="ECO:0007669"/>
    <property type="project" value="UniProtKB-ARBA"/>
</dbReference>
<protein>
    <recommendedName>
        <fullName evidence="12">dTCF</fullName>
    </recommendedName>
</protein>
<evidence type="ECO:0000256" key="5">
    <source>
        <dbReference type="ARBA" id="ARBA00023015"/>
    </source>
</evidence>
<evidence type="ECO:0000256" key="13">
    <source>
        <dbReference type="PROSITE-ProRule" id="PRU00267"/>
    </source>
</evidence>
<dbReference type="FunFam" id="1.10.30.10:FF:000001">
    <property type="entry name" value="transcription factor 7 isoform X2"/>
    <property type="match status" value="1"/>
</dbReference>
<feature type="region of interest" description="Disordered" evidence="14">
    <location>
        <begin position="36"/>
        <end position="65"/>
    </location>
</feature>
<feature type="domain" description="HMG box" evidence="15">
    <location>
        <begin position="661"/>
        <end position="729"/>
    </location>
</feature>
<comment type="subcellular location">
    <subcellularLocation>
        <location evidence="1">Nucleus</location>
    </subcellularLocation>
</comment>
<comment type="subunit">
    <text evidence="11">Binds to the beta-catenin homolog arm or to gro.</text>
</comment>
<evidence type="ECO:0000256" key="3">
    <source>
        <dbReference type="ARBA" id="ARBA00022687"/>
    </source>
</evidence>
<dbReference type="STRING" id="568069.A0A1J1J6X3"/>
<dbReference type="GO" id="GO:0007476">
    <property type="term" value="P:imaginal disc-derived wing morphogenesis"/>
    <property type="evidence" value="ECO:0007669"/>
    <property type="project" value="UniProtKB-ARBA"/>
</dbReference>
<keyword evidence="6 13" id="KW-0238">DNA-binding</keyword>
<evidence type="ECO:0000256" key="10">
    <source>
        <dbReference type="ARBA" id="ARBA00053480"/>
    </source>
</evidence>
<dbReference type="GO" id="GO:0072091">
    <property type="term" value="P:regulation of stem cell proliferation"/>
    <property type="evidence" value="ECO:0007669"/>
    <property type="project" value="UniProtKB-ARBA"/>
</dbReference>
<reference evidence="16 17" key="1">
    <citation type="submission" date="2015-04" db="EMBL/GenBank/DDBJ databases">
        <authorList>
            <person name="Syromyatnikov M.Y."/>
            <person name="Popov V.N."/>
        </authorList>
    </citation>
    <scope>NUCLEOTIDE SEQUENCE [LARGE SCALE GENOMIC DNA]</scope>
</reference>
<dbReference type="AlphaFoldDB" id="A0A1J1J6X3"/>
<keyword evidence="4" id="KW-0709">Segmentation polarity protein</keyword>
<dbReference type="SUPFAM" id="SSF47095">
    <property type="entry name" value="HMG-box"/>
    <property type="match status" value="1"/>
</dbReference>